<evidence type="ECO:0000256" key="3">
    <source>
        <dbReference type="ARBA" id="ARBA00022563"/>
    </source>
</evidence>
<evidence type="ECO:0000313" key="8">
    <source>
        <dbReference type="Proteomes" id="UP001500751"/>
    </source>
</evidence>
<keyword evidence="3" id="KW-0554">One-carbon metabolism</keyword>
<sequence>MKDTDCGHPATITELRGTAEQGRLVLAGVLDRLDGAFPAAARRHRLGPGAHLVPLGGGSSLLIALAPATASREGWSGQLVLSATVLNRSGLGDAEVAKALACLQSVPFTGSECEAFGEQLPLLAGLPRRVPDKPLRGCGLLLAGHLLSDLVVQAQTLIALGARPETMTVLDRGRPHKFRRRVEAHLAALGIAVLPASDVETALRLHAARVMEPSVVLDDGGLVAPALALLAPELLPAYRGLVEQSMAGVEVLEGLGADLPLPVFNVARSRVKRGIEAHWIAESVVRAIRELLPGEGFDGAPALVIGFGTVGEQVAAVLRAQRMRVAVFDSEWPRLLAAHEAGYLTSPEVPALLDGHRPLLIVSSTGRTGLGGEDLDFLAGDCFVASVSGRATEIDLPGLARRATRVEDLGRVGMRYLLPAGPVTVLAAGLPVNLPRGDAASAAPARQSDLTMAAVVWGACALARPGHGFAPGPDMAATDASIAESGLVERYYGLYGAGVGAGVRGRSRSRAGGSGEGARAGAGAAGHGTARRSRGRARISEV</sequence>
<proteinExistence type="inferred from homology"/>
<dbReference type="SMART" id="SM00996">
    <property type="entry name" value="AdoHcyase"/>
    <property type="match status" value="1"/>
</dbReference>
<comment type="caution">
    <text evidence="7">The sequence shown here is derived from an EMBL/GenBank/DDBJ whole genome shotgun (WGS) entry which is preliminary data.</text>
</comment>
<dbReference type="EMBL" id="BAAAQN010000078">
    <property type="protein sequence ID" value="GAA2060247.1"/>
    <property type="molecule type" value="Genomic_DNA"/>
</dbReference>
<dbReference type="Gene3D" id="3.40.50.1480">
    <property type="entry name" value="Adenosylhomocysteinase-like"/>
    <property type="match status" value="1"/>
</dbReference>
<comment type="cofactor">
    <cofactor evidence="1">
        <name>NAD(+)</name>
        <dbReference type="ChEBI" id="CHEBI:57540"/>
    </cofactor>
</comment>
<accession>A0ABP5H166</accession>
<dbReference type="InterPro" id="IPR000043">
    <property type="entry name" value="Adenosylhomocysteinase-like"/>
</dbReference>
<dbReference type="InterPro" id="IPR015878">
    <property type="entry name" value="Ado_hCys_hydrolase_NAD-bd"/>
</dbReference>
<dbReference type="SMART" id="SM00997">
    <property type="entry name" value="AdoHcyase_NAD"/>
    <property type="match status" value="1"/>
</dbReference>
<organism evidence="7 8">
    <name type="scientific">Catenulispora yoronensis</name>
    <dbReference type="NCBI Taxonomy" id="450799"/>
    <lineage>
        <taxon>Bacteria</taxon>
        <taxon>Bacillati</taxon>
        <taxon>Actinomycetota</taxon>
        <taxon>Actinomycetes</taxon>
        <taxon>Catenulisporales</taxon>
        <taxon>Catenulisporaceae</taxon>
        <taxon>Catenulispora</taxon>
    </lineage>
</organism>
<dbReference type="Proteomes" id="UP001500751">
    <property type="component" value="Unassembled WGS sequence"/>
</dbReference>
<dbReference type="InterPro" id="IPR036291">
    <property type="entry name" value="NAD(P)-bd_dom_sf"/>
</dbReference>
<name>A0ABP5H166_9ACTN</name>
<evidence type="ECO:0000256" key="4">
    <source>
        <dbReference type="ARBA" id="ARBA00023027"/>
    </source>
</evidence>
<dbReference type="PANTHER" id="PTHR23420">
    <property type="entry name" value="ADENOSYLHOMOCYSTEINASE"/>
    <property type="match status" value="1"/>
</dbReference>
<evidence type="ECO:0000256" key="2">
    <source>
        <dbReference type="ARBA" id="ARBA00007122"/>
    </source>
</evidence>
<dbReference type="SUPFAM" id="SSF52283">
    <property type="entry name" value="Formate/glycerate dehydrogenase catalytic domain-like"/>
    <property type="match status" value="1"/>
</dbReference>
<evidence type="ECO:0000256" key="5">
    <source>
        <dbReference type="SAM" id="MobiDB-lite"/>
    </source>
</evidence>
<evidence type="ECO:0000313" key="7">
    <source>
        <dbReference type="EMBL" id="GAA2060247.1"/>
    </source>
</evidence>
<dbReference type="RefSeq" id="WP_344671297.1">
    <property type="nucleotide sequence ID" value="NZ_BAAAQN010000078.1"/>
</dbReference>
<evidence type="ECO:0000259" key="6">
    <source>
        <dbReference type="SMART" id="SM00997"/>
    </source>
</evidence>
<feature type="compositionally biased region" description="Gly residues" evidence="5">
    <location>
        <begin position="512"/>
        <end position="526"/>
    </location>
</feature>
<evidence type="ECO:0000256" key="1">
    <source>
        <dbReference type="ARBA" id="ARBA00001911"/>
    </source>
</evidence>
<keyword evidence="4" id="KW-0520">NAD</keyword>
<feature type="compositionally biased region" description="Basic residues" evidence="5">
    <location>
        <begin position="529"/>
        <end position="542"/>
    </location>
</feature>
<keyword evidence="8" id="KW-1185">Reference proteome</keyword>
<comment type="similarity">
    <text evidence="2">Belongs to the adenosylhomocysteinase family.</text>
</comment>
<gene>
    <name evidence="7" type="ORF">GCM10009839_83620</name>
</gene>
<dbReference type="SUPFAM" id="SSF51735">
    <property type="entry name" value="NAD(P)-binding Rossmann-fold domains"/>
    <property type="match status" value="1"/>
</dbReference>
<dbReference type="PANTHER" id="PTHR23420:SF0">
    <property type="entry name" value="ADENOSYLHOMOCYSTEINASE"/>
    <property type="match status" value="1"/>
</dbReference>
<feature type="domain" description="S-adenosyl-L-homocysteine hydrolase NAD binding" evidence="6">
    <location>
        <begin position="276"/>
        <end position="439"/>
    </location>
</feature>
<dbReference type="Gene3D" id="3.40.50.720">
    <property type="entry name" value="NAD(P)-binding Rossmann-like Domain"/>
    <property type="match status" value="1"/>
</dbReference>
<dbReference type="InterPro" id="IPR042172">
    <property type="entry name" value="Adenosylhomocyst_ase-like_sf"/>
</dbReference>
<feature type="region of interest" description="Disordered" evidence="5">
    <location>
        <begin position="502"/>
        <end position="542"/>
    </location>
</feature>
<reference evidence="8" key="1">
    <citation type="journal article" date="2019" name="Int. J. Syst. Evol. Microbiol.">
        <title>The Global Catalogue of Microorganisms (GCM) 10K type strain sequencing project: providing services to taxonomists for standard genome sequencing and annotation.</title>
        <authorList>
            <consortium name="The Broad Institute Genomics Platform"/>
            <consortium name="The Broad Institute Genome Sequencing Center for Infectious Disease"/>
            <person name="Wu L."/>
            <person name="Ma J."/>
        </authorList>
    </citation>
    <scope>NUCLEOTIDE SEQUENCE [LARGE SCALE GENOMIC DNA]</scope>
    <source>
        <strain evidence="8">JCM 16014</strain>
    </source>
</reference>
<protein>
    <recommendedName>
        <fullName evidence="6">S-adenosyl-L-homocysteine hydrolase NAD binding domain-containing protein</fullName>
    </recommendedName>
</protein>